<dbReference type="PANTHER" id="PTHR38593:SF1">
    <property type="entry name" value="BLR2558 PROTEIN"/>
    <property type="match status" value="1"/>
</dbReference>
<dbReference type="OrthoDB" id="883203at2"/>
<dbReference type="PANTHER" id="PTHR38593">
    <property type="entry name" value="BLR2558 PROTEIN"/>
    <property type="match status" value="1"/>
</dbReference>
<organism evidence="3 4">
    <name type="scientific">Pontibacter chinhatensis</name>
    <dbReference type="NCBI Taxonomy" id="1436961"/>
    <lineage>
        <taxon>Bacteria</taxon>
        <taxon>Pseudomonadati</taxon>
        <taxon>Bacteroidota</taxon>
        <taxon>Cytophagia</taxon>
        <taxon>Cytophagales</taxon>
        <taxon>Hymenobacteraceae</taxon>
        <taxon>Pontibacter</taxon>
    </lineage>
</organism>
<accession>A0A1I2TCZ9</accession>
<dbReference type="InterPro" id="IPR012347">
    <property type="entry name" value="Ferritin-like"/>
</dbReference>
<dbReference type="Pfam" id="PF13628">
    <property type="entry name" value="DUF4142"/>
    <property type="match status" value="1"/>
</dbReference>
<sequence>MKKIISTGFIAGAFLFAVASCGQQNDSVEQAQDVNEQQVENTPMEEQVDDASEFATEAASSGMLEVEAGNMAQKMAQNQQVKDFAKMMVADHTKANEELRQLAQSKNMMLPDSMSNEHRNKLDGLRDKKGADFDRDYMDLMVSSHEDAVEDFEEASRDLQDAEVQKFAADKLPKLREHLESARKLRDTVKK</sequence>
<feature type="domain" description="DUF4142" evidence="2">
    <location>
        <begin position="51"/>
        <end position="185"/>
    </location>
</feature>
<dbReference type="RefSeq" id="WP_092100534.1">
    <property type="nucleotide sequence ID" value="NZ_FOOT01000003.1"/>
</dbReference>
<proteinExistence type="predicted"/>
<protein>
    <submittedName>
        <fullName evidence="3">Putative membrane protein</fullName>
    </submittedName>
</protein>
<dbReference type="EMBL" id="FOOT01000003">
    <property type="protein sequence ID" value="SFG62803.1"/>
    <property type="molecule type" value="Genomic_DNA"/>
</dbReference>
<gene>
    <name evidence="3" type="ORF">SAMN05421739_10381</name>
</gene>
<evidence type="ECO:0000313" key="3">
    <source>
        <dbReference type="EMBL" id="SFG62803.1"/>
    </source>
</evidence>
<reference evidence="4" key="1">
    <citation type="submission" date="2016-10" db="EMBL/GenBank/DDBJ databases">
        <authorList>
            <person name="Varghese N."/>
            <person name="Submissions S."/>
        </authorList>
    </citation>
    <scope>NUCLEOTIDE SEQUENCE [LARGE SCALE GENOMIC DNA]</scope>
    <source>
        <strain evidence="4">LP51</strain>
    </source>
</reference>
<dbReference type="PROSITE" id="PS51257">
    <property type="entry name" value="PROKAR_LIPOPROTEIN"/>
    <property type="match status" value="1"/>
</dbReference>
<name>A0A1I2TCZ9_9BACT</name>
<evidence type="ECO:0000313" key="4">
    <source>
        <dbReference type="Proteomes" id="UP000198724"/>
    </source>
</evidence>
<dbReference type="InterPro" id="IPR025419">
    <property type="entry name" value="DUF4142"/>
</dbReference>
<dbReference type="Proteomes" id="UP000198724">
    <property type="component" value="Unassembled WGS sequence"/>
</dbReference>
<evidence type="ECO:0000259" key="2">
    <source>
        <dbReference type="Pfam" id="PF13628"/>
    </source>
</evidence>
<keyword evidence="4" id="KW-1185">Reference proteome</keyword>
<feature type="signal peptide" evidence="1">
    <location>
        <begin position="1"/>
        <end position="19"/>
    </location>
</feature>
<dbReference type="Gene3D" id="1.20.1260.10">
    <property type="match status" value="1"/>
</dbReference>
<keyword evidence="1" id="KW-0732">Signal</keyword>
<dbReference type="STRING" id="1436961.SAMN05421739_10381"/>
<dbReference type="AlphaFoldDB" id="A0A1I2TCZ9"/>
<feature type="chain" id="PRO_5011583653" evidence="1">
    <location>
        <begin position="20"/>
        <end position="191"/>
    </location>
</feature>
<evidence type="ECO:0000256" key="1">
    <source>
        <dbReference type="SAM" id="SignalP"/>
    </source>
</evidence>